<dbReference type="Proteomes" id="UP000324832">
    <property type="component" value="Unassembled WGS sequence"/>
</dbReference>
<accession>A0A5E4QQS3</accession>
<evidence type="ECO:0000313" key="2">
    <source>
        <dbReference type="Proteomes" id="UP000324832"/>
    </source>
</evidence>
<sequence length="70" mass="7756">MFEYSRFFIPTLGRSASTGEIAPSSFDARSRPQQATRWNGSASVRIGVLMSLIFPRLASLALRFVSAFRA</sequence>
<proteinExistence type="predicted"/>
<keyword evidence="2" id="KW-1185">Reference proteome</keyword>
<organism evidence="1 2">
    <name type="scientific">Leptidea sinapis</name>
    <dbReference type="NCBI Taxonomy" id="189913"/>
    <lineage>
        <taxon>Eukaryota</taxon>
        <taxon>Metazoa</taxon>
        <taxon>Ecdysozoa</taxon>
        <taxon>Arthropoda</taxon>
        <taxon>Hexapoda</taxon>
        <taxon>Insecta</taxon>
        <taxon>Pterygota</taxon>
        <taxon>Neoptera</taxon>
        <taxon>Endopterygota</taxon>
        <taxon>Lepidoptera</taxon>
        <taxon>Glossata</taxon>
        <taxon>Ditrysia</taxon>
        <taxon>Papilionoidea</taxon>
        <taxon>Pieridae</taxon>
        <taxon>Dismorphiinae</taxon>
        <taxon>Leptidea</taxon>
    </lineage>
</organism>
<gene>
    <name evidence="1" type="ORF">LSINAPIS_LOCUS11274</name>
</gene>
<evidence type="ECO:0000313" key="1">
    <source>
        <dbReference type="EMBL" id="VVD00689.1"/>
    </source>
</evidence>
<protein>
    <submittedName>
        <fullName evidence="1">Uncharacterized protein</fullName>
    </submittedName>
</protein>
<dbReference type="AlphaFoldDB" id="A0A5E4QQS3"/>
<reference evidence="1 2" key="1">
    <citation type="submission" date="2017-07" db="EMBL/GenBank/DDBJ databases">
        <authorList>
            <person name="Talla V."/>
            <person name="Backstrom N."/>
        </authorList>
    </citation>
    <scope>NUCLEOTIDE SEQUENCE [LARGE SCALE GENOMIC DNA]</scope>
</reference>
<dbReference type="EMBL" id="FZQP02004890">
    <property type="protein sequence ID" value="VVD00689.1"/>
    <property type="molecule type" value="Genomic_DNA"/>
</dbReference>
<name>A0A5E4QQS3_9NEOP</name>